<dbReference type="Pfam" id="PF08511">
    <property type="entry name" value="COQ9"/>
    <property type="match status" value="1"/>
</dbReference>
<dbReference type="AlphaFoldDB" id="A0A395RXM9"/>
<keyword evidence="12" id="KW-1185">Reference proteome</keyword>
<dbReference type="GO" id="GO:0008289">
    <property type="term" value="F:lipid binding"/>
    <property type="evidence" value="ECO:0007669"/>
    <property type="project" value="UniProtKB-UniRule"/>
</dbReference>
<evidence type="ECO:0000256" key="8">
    <source>
        <dbReference type="RuleBase" id="RU366063"/>
    </source>
</evidence>
<proteinExistence type="inferred from homology"/>
<dbReference type="InterPro" id="IPR013718">
    <property type="entry name" value="COQ9_C"/>
</dbReference>
<dbReference type="Proteomes" id="UP000266152">
    <property type="component" value="Unassembled WGS sequence"/>
</dbReference>
<sequence>MAAFTRSLPRVSVLPASRLTQGLSPRRPFHSYDHPPPPGPFGDAEKSILAAAYKHVPELGFSQKALGRGARDAGYLDISASVIPDGAFGLIRYHLTTQREALAARSKEIFPDTDQPSVAERVEALTWERLVGNKEILGRWQEVGQMLNSWDILDTYVLVSQALAVMAQPSYVPKSLKELAKLSDEIWFLAGDKAVDPSWYTKRATLSMIYSTSELFMTNDRSPDFVETRQFLQRRLSEVKSVGGMVGSFGQWAGYTLSAGVNILRSKGVRV</sequence>
<dbReference type="STRING" id="5514.A0A395RXM9"/>
<accession>A0A395RXM9</accession>
<evidence type="ECO:0000256" key="1">
    <source>
        <dbReference type="ARBA" id="ARBA00004173"/>
    </source>
</evidence>
<feature type="domain" description="COQ9 C-terminal" evidence="10">
    <location>
        <begin position="172"/>
        <end position="242"/>
    </location>
</feature>
<evidence type="ECO:0000259" key="10">
    <source>
        <dbReference type="Pfam" id="PF08511"/>
    </source>
</evidence>
<dbReference type="EMBL" id="PXOF01000109">
    <property type="protein sequence ID" value="RGP64916.1"/>
    <property type="molecule type" value="Genomic_DNA"/>
</dbReference>
<dbReference type="PANTHER" id="PTHR21427:SF19">
    <property type="entry name" value="UBIQUINONE BIOSYNTHESIS PROTEIN COQ9, MITOCHONDRIAL"/>
    <property type="match status" value="1"/>
</dbReference>
<comment type="function">
    <text evidence="8">Membrane-associated protein that warps the membrane surface to access and bind aromatic isoprenes with high specificity, including ubiquinone (CoQ) isoprene intermediates and presents them directly to Coq7, therefore facilitating the Coq7-mediated hydroxylase step. Participates in the biosynthesis of coenzyme Q, also named ubiquinone, an essential lipid-soluble electron transporter for aerobic cellular respiration.</text>
</comment>
<reference evidence="11 12" key="1">
    <citation type="journal article" date="2018" name="PLoS Pathog.">
        <title>Evolution of structural diversity of trichothecenes, a family of toxins produced by plant pathogenic and entomopathogenic fungi.</title>
        <authorList>
            <person name="Proctor R.H."/>
            <person name="McCormick S.P."/>
            <person name="Kim H.S."/>
            <person name="Cardoza R.E."/>
            <person name="Stanley A.M."/>
            <person name="Lindo L."/>
            <person name="Kelly A."/>
            <person name="Brown D.W."/>
            <person name="Lee T."/>
            <person name="Vaughan M.M."/>
            <person name="Alexander N.J."/>
            <person name="Busman M."/>
            <person name="Gutierrez S."/>
        </authorList>
    </citation>
    <scope>NUCLEOTIDE SEQUENCE [LARGE SCALE GENOMIC DNA]</scope>
    <source>
        <strain evidence="11 12">NRRL 3299</strain>
    </source>
</reference>
<organism evidence="11 12">
    <name type="scientific">Fusarium sporotrichioides</name>
    <dbReference type="NCBI Taxonomy" id="5514"/>
    <lineage>
        <taxon>Eukaryota</taxon>
        <taxon>Fungi</taxon>
        <taxon>Dikarya</taxon>
        <taxon>Ascomycota</taxon>
        <taxon>Pezizomycotina</taxon>
        <taxon>Sordariomycetes</taxon>
        <taxon>Hypocreomycetidae</taxon>
        <taxon>Hypocreales</taxon>
        <taxon>Nectriaceae</taxon>
        <taxon>Fusarium</taxon>
    </lineage>
</organism>
<evidence type="ECO:0000313" key="12">
    <source>
        <dbReference type="Proteomes" id="UP000266152"/>
    </source>
</evidence>
<comment type="similarity">
    <text evidence="3 8">Belongs to the COQ9 family.</text>
</comment>
<dbReference type="UniPathway" id="UPA00232"/>
<keyword evidence="4 8" id="KW-0831">Ubiquinone biosynthesis</keyword>
<dbReference type="GO" id="GO:0005743">
    <property type="term" value="C:mitochondrial inner membrane"/>
    <property type="evidence" value="ECO:0007669"/>
    <property type="project" value="TreeGrafter"/>
</dbReference>
<keyword evidence="11" id="KW-0830">Ubiquinone</keyword>
<evidence type="ECO:0000256" key="9">
    <source>
        <dbReference type="SAM" id="MobiDB-lite"/>
    </source>
</evidence>
<evidence type="ECO:0000256" key="4">
    <source>
        <dbReference type="ARBA" id="ARBA00022688"/>
    </source>
</evidence>
<evidence type="ECO:0000256" key="6">
    <source>
        <dbReference type="ARBA" id="ARBA00023121"/>
    </source>
</evidence>
<evidence type="ECO:0000256" key="7">
    <source>
        <dbReference type="ARBA" id="ARBA00023128"/>
    </source>
</evidence>
<protein>
    <recommendedName>
        <fullName evidence="8">Ubiquinone biosynthesis protein</fullName>
    </recommendedName>
</protein>
<evidence type="ECO:0000313" key="11">
    <source>
        <dbReference type="EMBL" id="RGP64916.1"/>
    </source>
</evidence>
<comment type="caution">
    <text evidence="11">The sequence shown here is derived from an EMBL/GenBank/DDBJ whole genome shotgun (WGS) entry which is preliminary data.</text>
</comment>
<dbReference type="InterPro" id="IPR012762">
    <property type="entry name" value="Ubiq_biosynth_COQ9"/>
</dbReference>
<keyword evidence="5" id="KW-0809">Transit peptide</keyword>
<keyword evidence="7 8" id="KW-0496">Mitochondrion</keyword>
<dbReference type="Gene3D" id="1.10.357.10">
    <property type="entry name" value="Tetracycline Repressor, domain 2"/>
    <property type="match status" value="1"/>
</dbReference>
<gene>
    <name evidence="11" type="ORF">FSPOR_7662</name>
</gene>
<dbReference type="NCBIfam" id="TIGR02396">
    <property type="entry name" value="diverge_rpsU"/>
    <property type="match status" value="1"/>
</dbReference>
<dbReference type="PANTHER" id="PTHR21427">
    <property type="entry name" value="UBIQUINONE BIOSYNTHESIS PROTEIN COQ9, MITOCHONDRIAL"/>
    <property type="match status" value="1"/>
</dbReference>
<evidence type="ECO:0000256" key="5">
    <source>
        <dbReference type="ARBA" id="ARBA00022946"/>
    </source>
</evidence>
<comment type="subcellular location">
    <subcellularLocation>
        <location evidence="1 8">Mitochondrion</location>
    </subcellularLocation>
</comment>
<evidence type="ECO:0000256" key="3">
    <source>
        <dbReference type="ARBA" id="ARBA00010766"/>
    </source>
</evidence>
<evidence type="ECO:0000256" key="2">
    <source>
        <dbReference type="ARBA" id="ARBA00004749"/>
    </source>
</evidence>
<name>A0A395RXM9_FUSSP</name>
<keyword evidence="6 8" id="KW-0446">Lipid-binding</keyword>
<comment type="pathway">
    <text evidence="2 8">Cofactor biosynthesis; ubiquinone biosynthesis.</text>
</comment>
<dbReference type="GO" id="GO:0006744">
    <property type="term" value="P:ubiquinone biosynthetic process"/>
    <property type="evidence" value="ECO:0007669"/>
    <property type="project" value="UniProtKB-UniRule"/>
</dbReference>
<feature type="region of interest" description="Disordered" evidence="9">
    <location>
        <begin position="22"/>
        <end position="44"/>
    </location>
</feature>